<dbReference type="Gene3D" id="2.60.40.790">
    <property type="match status" value="1"/>
</dbReference>
<dbReference type="GeneID" id="72009730"/>
<feature type="domain" description="SHSP" evidence="4">
    <location>
        <begin position="284"/>
        <end position="402"/>
    </location>
</feature>
<feature type="region of interest" description="Disordered" evidence="3">
    <location>
        <begin position="105"/>
        <end position="201"/>
    </location>
</feature>
<dbReference type="InterPro" id="IPR002068">
    <property type="entry name" value="A-crystallin/Hsp20_dom"/>
</dbReference>
<dbReference type="Proteomes" id="UP000814176">
    <property type="component" value="Unassembled WGS sequence"/>
</dbReference>
<dbReference type="Pfam" id="PF00011">
    <property type="entry name" value="HSP20"/>
    <property type="match status" value="1"/>
</dbReference>
<feature type="region of interest" description="Disordered" evidence="3">
    <location>
        <begin position="1"/>
        <end position="89"/>
    </location>
</feature>
<gene>
    <name evidence="5" type="ORF">C8Q71DRAFT_908538</name>
</gene>
<feature type="compositionally biased region" description="Low complexity" evidence="3">
    <location>
        <begin position="143"/>
        <end position="164"/>
    </location>
</feature>
<dbReference type="RefSeq" id="XP_047777830.1">
    <property type="nucleotide sequence ID" value="XM_047928998.1"/>
</dbReference>
<keyword evidence="6" id="KW-1185">Reference proteome</keyword>
<evidence type="ECO:0000256" key="3">
    <source>
        <dbReference type="SAM" id="MobiDB-lite"/>
    </source>
</evidence>
<feature type="compositionally biased region" description="Basic residues" evidence="3">
    <location>
        <begin position="165"/>
        <end position="180"/>
    </location>
</feature>
<proteinExistence type="inferred from homology"/>
<sequence>MAYYRYSNSTPSTPQVFPWDIATSEHDTPPQPMTPLVTHYSTPEEQEQQVQFEQFLQQQHQQPPLQPQLQPQPQPQPTYQQPTTIQLQERPVYTAQYRFDNITQEEFRQQQTAPASDERSVGTSGSRRASSKPPLHISTTSRASESPGASSTPGAGPSSGVGPARHSRAPHSTHPYRRPHSAAGGRGASRVASAPSDSATVARLHPVSEGREPEMASVPQMHAQAQQLQQTRPTHAGASTLASSAMAAASMSVTCPAVSLWRDRVLRQSTAGGAGASTSPQGALRRYNVCTDIQFDTVDNVLVAMFELPGVKKTDVRIAIATCPFSRVKQLTVSGTARSALATERGHSIRERKVGEFAKSISIPPQTQPHDVRTSMEDGVLTLRIPCGQPTQAFQAQDVLLA</sequence>
<feature type="compositionally biased region" description="Pro residues" evidence="3">
    <location>
        <begin position="64"/>
        <end position="76"/>
    </location>
</feature>
<evidence type="ECO:0000256" key="2">
    <source>
        <dbReference type="RuleBase" id="RU003616"/>
    </source>
</evidence>
<dbReference type="PROSITE" id="PS01031">
    <property type="entry name" value="SHSP"/>
    <property type="match status" value="1"/>
</dbReference>
<evidence type="ECO:0000256" key="1">
    <source>
        <dbReference type="PROSITE-ProRule" id="PRU00285"/>
    </source>
</evidence>
<accession>A0ABQ8KDQ1</accession>
<feature type="compositionally biased region" description="Low complexity" evidence="3">
    <location>
        <begin position="48"/>
        <end position="63"/>
    </location>
</feature>
<feature type="compositionally biased region" description="Polar residues" evidence="3">
    <location>
        <begin position="1"/>
        <end position="15"/>
    </location>
</feature>
<reference evidence="5 6" key="1">
    <citation type="journal article" date="2021" name="Environ. Microbiol.">
        <title>Gene family expansions and transcriptome signatures uncover fungal adaptations to wood decay.</title>
        <authorList>
            <person name="Hage H."/>
            <person name="Miyauchi S."/>
            <person name="Viragh M."/>
            <person name="Drula E."/>
            <person name="Min B."/>
            <person name="Chaduli D."/>
            <person name="Navarro D."/>
            <person name="Favel A."/>
            <person name="Norest M."/>
            <person name="Lesage-Meessen L."/>
            <person name="Balint B."/>
            <person name="Merenyi Z."/>
            <person name="de Eugenio L."/>
            <person name="Morin E."/>
            <person name="Martinez A.T."/>
            <person name="Baldrian P."/>
            <person name="Stursova M."/>
            <person name="Martinez M.J."/>
            <person name="Novotny C."/>
            <person name="Magnuson J.K."/>
            <person name="Spatafora J.W."/>
            <person name="Maurice S."/>
            <person name="Pangilinan J."/>
            <person name="Andreopoulos W."/>
            <person name="LaButti K."/>
            <person name="Hundley H."/>
            <person name="Na H."/>
            <person name="Kuo A."/>
            <person name="Barry K."/>
            <person name="Lipzen A."/>
            <person name="Henrissat B."/>
            <person name="Riley R."/>
            <person name="Ahrendt S."/>
            <person name="Nagy L.G."/>
            <person name="Grigoriev I.V."/>
            <person name="Martin F."/>
            <person name="Rosso M.N."/>
        </authorList>
    </citation>
    <scope>NUCLEOTIDE SEQUENCE [LARGE SCALE GENOMIC DNA]</scope>
    <source>
        <strain evidence="5 6">CIRM-BRFM 1785</strain>
    </source>
</reference>
<dbReference type="SUPFAM" id="SSF49764">
    <property type="entry name" value="HSP20-like chaperones"/>
    <property type="match status" value="1"/>
</dbReference>
<evidence type="ECO:0000259" key="4">
    <source>
        <dbReference type="PROSITE" id="PS01031"/>
    </source>
</evidence>
<feature type="compositionally biased region" description="Low complexity" evidence="3">
    <location>
        <begin position="77"/>
        <end position="88"/>
    </location>
</feature>
<comment type="similarity">
    <text evidence="1 2">Belongs to the small heat shock protein (HSP20) family.</text>
</comment>
<dbReference type="InterPro" id="IPR008978">
    <property type="entry name" value="HSP20-like_chaperone"/>
</dbReference>
<dbReference type="EMBL" id="JADCUA010000013">
    <property type="protein sequence ID" value="KAH9835397.1"/>
    <property type="molecule type" value="Genomic_DNA"/>
</dbReference>
<organism evidence="5 6">
    <name type="scientific">Rhodofomes roseus</name>
    <dbReference type="NCBI Taxonomy" id="34475"/>
    <lineage>
        <taxon>Eukaryota</taxon>
        <taxon>Fungi</taxon>
        <taxon>Dikarya</taxon>
        <taxon>Basidiomycota</taxon>
        <taxon>Agaricomycotina</taxon>
        <taxon>Agaricomycetes</taxon>
        <taxon>Polyporales</taxon>
        <taxon>Rhodofomes</taxon>
    </lineage>
</organism>
<feature type="compositionally biased region" description="Polar residues" evidence="3">
    <location>
        <begin position="105"/>
        <end position="114"/>
    </location>
</feature>
<comment type="caution">
    <text evidence="5">The sequence shown here is derived from an EMBL/GenBank/DDBJ whole genome shotgun (WGS) entry which is preliminary data.</text>
</comment>
<evidence type="ECO:0000313" key="5">
    <source>
        <dbReference type="EMBL" id="KAH9835397.1"/>
    </source>
</evidence>
<evidence type="ECO:0000313" key="6">
    <source>
        <dbReference type="Proteomes" id="UP000814176"/>
    </source>
</evidence>
<dbReference type="CDD" id="cd06464">
    <property type="entry name" value="ACD_sHsps-like"/>
    <property type="match status" value="1"/>
</dbReference>
<name>A0ABQ8KDQ1_9APHY</name>
<protein>
    <recommendedName>
        <fullName evidence="4">SHSP domain-containing protein</fullName>
    </recommendedName>
</protein>